<dbReference type="Pfam" id="PF02137">
    <property type="entry name" value="A_deamin"/>
    <property type="match status" value="1"/>
</dbReference>
<evidence type="ECO:0000259" key="1">
    <source>
        <dbReference type="PROSITE" id="PS50141"/>
    </source>
</evidence>
<reference evidence="3" key="1">
    <citation type="submission" date="2016-11" db="UniProtKB">
        <authorList>
            <consortium name="WormBaseParasite"/>
        </authorList>
    </citation>
    <scope>IDENTIFICATION</scope>
</reference>
<dbReference type="GO" id="GO:0003725">
    <property type="term" value="F:double-stranded RNA binding"/>
    <property type="evidence" value="ECO:0007669"/>
    <property type="project" value="TreeGrafter"/>
</dbReference>
<evidence type="ECO:0000313" key="2">
    <source>
        <dbReference type="Proteomes" id="UP000095280"/>
    </source>
</evidence>
<dbReference type="GO" id="GO:0008251">
    <property type="term" value="F:tRNA-specific adenosine deaminase activity"/>
    <property type="evidence" value="ECO:0007669"/>
    <property type="project" value="TreeGrafter"/>
</dbReference>
<dbReference type="InterPro" id="IPR002466">
    <property type="entry name" value="A_deamin"/>
</dbReference>
<keyword evidence="2" id="KW-1185">Reference proteome</keyword>
<sequence>QKPQCQTAAFTVKDARDAAERAAPGQSAPHCPVFEMAAKLTAASFEPMVIRKEARAGGCEDGCLAALLNSASAPPPPAARFAAGSKSFSFLAALPLRQLPASQQQQKGLPSASELATKNPVSIINELRPNGVTFHLVDTKEAPGRTPEIRYAMRCRWLRFIRQRRLGLALPSAGRHPDEQSFADSVCSACVRDQFEQLASGLSERLARRKVLAGIVMSRGPDLDPSADLTRVRVVTTGPSASPASTWTPAVSCLLDCHAEVLSRRCLLQFFHHQLATAIKSNSESIFQLATNGSNFERRAPVRAQASSAAEGTFPGFAAPWVAARRDGILPANACYNVLLGQVPPGAFSRLKAACLALLSRVYFASIRIGLVVNGRTAGRALMAAAACSAPGLPGPSRLCLGAHERDPRQGPRTAPDCC</sequence>
<dbReference type="AlphaFoldDB" id="A0A1I8F5B0"/>
<organism evidence="2 3">
    <name type="scientific">Macrostomum lignano</name>
    <dbReference type="NCBI Taxonomy" id="282301"/>
    <lineage>
        <taxon>Eukaryota</taxon>
        <taxon>Metazoa</taxon>
        <taxon>Spiralia</taxon>
        <taxon>Lophotrochozoa</taxon>
        <taxon>Platyhelminthes</taxon>
        <taxon>Rhabditophora</taxon>
        <taxon>Macrostomorpha</taxon>
        <taxon>Macrostomida</taxon>
        <taxon>Macrostomidae</taxon>
        <taxon>Macrostomum</taxon>
    </lineage>
</organism>
<evidence type="ECO:0000313" key="3">
    <source>
        <dbReference type="WBParaSite" id="maker-unitig_19803-snap-gene-0.2-mRNA-1"/>
    </source>
</evidence>
<dbReference type="Proteomes" id="UP000095280">
    <property type="component" value="Unplaced"/>
</dbReference>
<dbReference type="PANTHER" id="PTHR10910:SF62">
    <property type="entry name" value="AT07585P-RELATED"/>
    <property type="match status" value="1"/>
</dbReference>
<dbReference type="GO" id="GO:0005737">
    <property type="term" value="C:cytoplasm"/>
    <property type="evidence" value="ECO:0007669"/>
    <property type="project" value="TreeGrafter"/>
</dbReference>
<accession>A0A1I8F5B0</accession>
<dbReference type="GO" id="GO:0003726">
    <property type="term" value="F:double-stranded RNA adenosine deaminase activity"/>
    <property type="evidence" value="ECO:0007669"/>
    <property type="project" value="TreeGrafter"/>
</dbReference>
<feature type="domain" description="A to I editase" evidence="1">
    <location>
        <begin position="234"/>
        <end position="299"/>
    </location>
</feature>
<dbReference type="PANTHER" id="PTHR10910">
    <property type="entry name" value="EUKARYOTE SPECIFIC DSRNA BINDING PROTEIN"/>
    <property type="match status" value="1"/>
</dbReference>
<name>A0A1I8F5B0_9PLAT</name>
<proteinExistence type="predicted"/>
<dbReference type="GO" id="GO:0006396">
    <property type="term" value="P:RNA processing"/>
    <property type="evidence" value="ECO:0007669"/>
    <property type="project" value="InterPro"/>
</dbReference>
<dbReference type="WBParaSite" id="maker-unitig_19803-snap-gene-0.2-mRNA-1">
    <property type="protein sequence ID" value="maker-unitig_19803-snap-gene-0.2-mRNA-1"/>
    <property type="gene ID" value="maker-unitig_19803-snap-gene-0.2"/>
</dbReference>
<dbReference type="PROSITE" id="PS50141">
    <property type="entry name" value="A_DEAMIN_EDITASE"/>
    <property type="match status" value="1"/>
</dbReference>
<protein>
    <submittedName>
        <fullName evidence="3">A to I editase domain-containing protein</fullName>
    </submittedName>
</protein>
<dbReference type="GO" id="GO:0005730">
    <property type="term" value="C:nucleolus"/>
    <property type="evidence" value="ECO:0007669"/>
    <property type="project" value="TreeGrafter"/>
</dbReference>
<dbReference type="GO" id="GO:0006382">
    <property type="term" value="P:adenosine to inosine editing"/>
    <property type="evidence" value="ECO:0007669"/>
    <property type="project" value="TreeGrafter"/>
</dbReference>